<dbReference type="Pfam" id="PF10090">
    <property type="entry name" value="HPTransfase"/>
    <property type="match status" value="1"/>
</dbReference>
<dbReference type="InterPro" id="IPR036890">
    <property type="entry name" value="HATPase_C_sf"/>
</dbReference>
<comment type="caution">
    <text evidence="2">The sequence shown here is derived from an EMBL/GenBank/DDBJ whole genome shotgun (WGS) entry which is preliminary data.</text>
</comment>
<dbReference type="InterPro" id="IPR018762">
    <property type="entry name" value="ChpT_C"/>
</dbReference>
<gene>
    <name evidence="2" type="ORF">GGR12_002942</name>
</gene>
<proteinExistence type="predicted"/>
<protein>
    <submittedName>
        <fullName evidence="2">Histidine phosphotransferase ChpT</fullName>
    </submittedName>
</protein>
<dbReference type="Proteomes" id="UP000529946">
    <property type="component" value="Unassembled WGS sequence"/>
</dbReference>
<evidence type="ECO:0000313" key="2">
    <source>
        <dbReference type="EMBL" id="MBB4084054.1"/>
    </source>
</evidence>
<dbReference type="AlphaFoldDB" id="A0A7W6JF99"/>
<keyword evidence="2" id="KW-0808">Transferase</keyword>
<organism evidence="2 3">
    <name type="scientific">Brevundimonas lenta</name>
    <dbReference type="NCBI Taxonomy" id="424796"/>
    <lineage>
        <taxon>Bacteria</taxon>
        <taxon>Pseudomonadati</taxon>
        <taxon>Pseudomonadota</taxon>
        <taxon>Alphaproteobacteria</taxon>
        <taxon>Caulobacterales</taxon>
        <taxon>Caulobacteraceae</taxon>
        <taxon>Brevundimonas</taxon>
    </lineage>
</organism>
<dbReference type="Gene3D" id="3.30.565.10">
    <property type="entry name" value="Histidine kinase-like ATPase, C-terminal domain"/>
    <property type="match status" value="1"/>
</dbReference>
<sequence>MTDAMNDNVLPDGQALATLVAGKLCHDFISPAGAISSGLDLLKDPSAQDMRDDAMGLIEASAKKMVALVSFARVAFGASTSAERFSGVELGELVAGLTDGGRATLDWQAGEGSYSKPQARAMVNLAYLTMAALPSGGAATVAARKDGDALVIEGVADGPRARLKAEAVAGLAGRPLEEGLPGQWIQPYWLWLTANDAGGSLDVQVDEGRVALVARMPN</sequence>
<dbReference type="Gene3D" id="1.10.287.130">
    <property type="match status" value="1"/>
</dbReference>
<name>A0A7W6JF99_9CAUL</name>
<dbReference type="GO" id="GO:0016740">
    <property type="term" value="F:transferase activity"/>
    <property type="evidence" value="ECO:0007669"/>
    <property type="project" value="UniProtKB-KW"/>
</dbReference>
<evidence type="ECO:0000313" key="3">
    <source>
        <dbReference type="Proteomes" id="UP000529946"/>
    </source>
</evidence>
<dbReference type="EMBL" id="JACIDM010000003">
    <property type="protein sequence ID" value="MBB4084054.1"/>
    <property type="molecule type" value="Genomic_DNA"/>
</dbReference>
<dbReference type="NCBIfam" id="NF046025">
    <property type="entry name" value="HisPtaseChptCaul"/>
    <property type="match status" value="1"/>
</dbReference>
<keyword evidence="3" id="KW-1185">Reference proteome</keyword>
<evidence type="ECO:0000259" key="1">
    <source>
        <dbReference type="Pfam" id="PF10090"/>
    </source>
</evidence>
<accession>A0A7W6JF99</accession>
<dbReference type="RefSeq" id="WP_183205183.1">
    <property type="nucleotide sequence ID" value="NZ_BAAAER010000003.1"/>
</dbReference>
<reference evidence="2 3" key="1">
    <citation type="submission" date="2020-08" db="EMBL/GenBank/DDBJ databases">
        <title>Genomic Encyclopedia of Type Strains, Phase IV (KMG-IV): sequencing the most valuable type-strain genomes for metagenomic binning, comparative biology and taxonomic classification.</title>
        <authorList>
            <person name="Goeker M."/>
        </authorList>
    </citation>
    <scope>NUCLEOTIDE SEQUENCE [LARGE SCALE GENOMIC DNA]</scope>
    <source>
        <strain evidence="2 3">DSM 23960</strain>
    </source>
</reference>
<feature type="domain" description="Histidine phosphotransferase ChpT C-terminal" evidence="1">
    <location>
        <begin position="89"/>
        <end position="207"/>
    </location>
</feature>